<keyword evidence="3" id="KW-1185">Reference proteome</keyword>
<evidence type="ECO:0000313" key="3">
    <source>
        <dbReference type="Proteomes" id="UP000640485"/>
    </source>
</evidence>
<organism evidence="2 3">
    <name type="scientific">Paracoccus caeni</name>
    <dbReference type="NCBI Taxonomy" id="657651"/>
    <lineage>
        <taxon>Bacteria</taxon>
        <taxon>Pseudomonadati</taxon>
        <taxon>Pseudomonadota</taxon>
        <taxon>Alphaproteobacteria</taxon>
        <taxon>Rhodobacterales</taxon>
        <taxon>Paracoccaceae</taxon>
        <taxon>Paracoccus</taxon>
    </lineage>
</organism>
<sequence>MRRLTLPLLIATLVLAGCGGRFSDSGWNPLRWGSGSSGPKTLEPDGGYTAGTDQRPAIGQIVSARWEPLSEGRLLVVQAVPPTKGYSSVELVTMTPQPPGRISPDADGVLRLRLVGVPPLPDSDAARMIANPATDTINAAMSLSHVQLARITAVEIVGASNVGTLRR</sequence>
<proteinExistence type="predicted"/>
<dbReference type="EMBL" id="JAEPRQ010000006">
    <property type="protein sequence ID" value="MBK4217252.1"/>
    <property type="molecule type" value="Genomic_DNA"/>
</dbReference>
<reference evidence="2" key="1">
    <citation type="submission" date="2021-01" db="EMBL/GenBank/DDBJ databases">
        <title>Paracoccus amoyensis sp. nov., isolated from the surface seawater along the coast of Xiamen Island, China.</title>
        <authorList>
            <person name="Lyu L."/>
        </authorList>
    </citation>
    <scope>NUCLEOTIDE SEQUENCE</scope>
    <source>
        <strain evidence="2">MJ17</strain>
    </source>
</reference>
<dbReference type="RefSeq" id="WP_200687865.1">
    <property type="nucleotide sequence ID" value="NZ_JAEPRQ010000006.1"/>
</dbReference>
<accession>A0A934SL43</accession>
<evidence type="ECO:0000256" key="1">
    <source>
        <dbReference type="SAM" id="MobiDB-lite"/>
    </source>
</evidence>
<name>A0A934SL43_9RHOB</name>
<evidence type="ECO:0008006" key="4">
    <source>
        <dbReference type="Google" id="ProtNLM"/>
    </source>
</evidence>
<protein>
    <recommendedName>
        <fullName evidence="4">Lipoprotein</fullName>
    </recommendedName>
</protein>
<comment type="caution">
    <text evidence="2">The sequence shown here is derived from an EMBL/GenBank/DDBJ whole genome shotgun (WGS) entry which is preliminary data.</text>
</comment>
<dbReference type="PROSITE" id="PS51257">
    <property type="entry name" value="PROKAR_LIPOPROTEIN"/>
    <property type="match status" value="1"/>
</dbReference>
<dbReference type="AlphaFoldDB" id="A0A934SL43"/>
<dbReference type="Proteomes" id="UP000640485">
    <property type="component" value="Unassembled WGS sequence"/>
</dbReference>
<evidence type="ECO:0000313" key="2">
    <source>
        <dbReference type="EMBL" id="MBK4217252.1"/>
    </source>
</evidence>
<feature type="region of interest" description="Disordered" evidence="1">
    <location>
        <begin position="34"/>
        <end position="54"/>
    </location>
</feature>
<gene>
    <name evidence="2" type="ORF">JJJ17_15080</name>
</gene>